<evidence type="ECO:0000313" key="2">
    <source>
        <dbReference type="EMBL" id="JAE26616.1"/>
    </source>
</evidence>
<reference evidence="2" key="1">
    <citation type="submission" date="2014-09" db="EMBL/GenBank/DDBJ databases">
        <authorList>
            <person name="Magalhaes I.L.F."/>
            <person name="Oliveira U."/>
            <person name="Santos F.R."/>
            <person name="Vidigal T.H.D.A."/>
            <person name="Brescovit A.D."/>
            <person name="Santos A.J."/>
        </authorList>
    </citation>
    <scope>NUCLEOTIDE SEQUENCE</scope>
    <source>
        <tissue evidence="2">Shoot tissue taken approximately 20 cm above the soil surface</tissue>
    </source>
</reference>
<sequence length="34" mass="4044">MLKQRNWPLQRQAKPSMSKMLSTSFRMTNCWVTG</sequence>
<accession>A0A0A9GVP0</accession>
<dbReference type="AlphaFoldDB" id="A0A0A9GVP0"/>
<reference evidence="2" key="2">
    <citation type="journal article" date="2015" name="Data Brief">
        <title>Shoot transcriptome of the giant reed, Arundo donax.</title>
        <authorList>
            <person name="Barrero R.A."/>
            <person name="Guerrero F.D."/>
            <person name="Moolhuijzen P."/>
            <person name="Goolsby J.A."/>
            <person name="Tidwell J."/>
            <person name="Bellgard S.E."/>
            <person name="Bellgard M.I."/>
        </authorList>
    </citation>
    <scope>NUCLEOTIDE SEQUENCE</scope>
    <source>
        <tissue evidence="2">Shoot tissue taken approximately 20 cm above the soil surface</tissue>
    </source>
</reference>
<name>A0A0A9GVP0_ARUDO</name>
<evidence type="ECO:0000256" key="1">
    <source>
        <dbReference type="SAM" id="MobiDB-lite"/>
    </source>
</evidence>
<feature type="region of interest" description="Disordered" evidence="1">
    <location>
        <begin position="1"/>
        <end position="20"/>
    </location>
</feature>
<feature type="compositionally biased region" description="Polar residues" evidence="1">
    <location>
        <begin position="7"/>
        <end position="20"/>
    </location>
</feature>
<dbReference type="EMBL" id="GBRH01171280">
    <property type="protein sequence ID" value="JAE26616.1"/>
    <property type="molecule type" value="Transcribed_RNA"/>
</dbReference>
<proteinExistence type="predicted"/>
<organism evidence="2">
    <name type="scientific">Arundo donax</name>
    <name type="common">Giant reed</name>
    <name type="synonym">Donax arundinaceus</name>
    <dbReference type="NCBI Taxonomy" id="35708"/>
    <lineage>
        <taxon>Eukaryota</taxon>
        <taxon>Viridiplantae</taxon>
        <taxon>Streptophyta</taxon>
        <taxon>Embryophyta</taxon>
        <taxon>Tracheophyta</taxon>
        <taxon>Spermatophyta</taxon>
        <taxon>Magnoliopsida</taxon>
        <taxon>Liliopsida</taxon>
        <taxon>Poales</taxon>
        <taxon>Poaceae</taxon>
        <taxon>PACMAD clade</taxon>
        <taxon>Arundinoideae</taxon>
        <taxon>Arundineae</taxon>
        <taxon>Arundo</taxon>
    </lineage>
</organism>
<protein>
    <submittedName>
        <fullName evidence="2">Uncharacterized protein</fullName>
    </submittedName>
</protein>